<dbReference type="AlphaFoldDB" id="A0A450SU28"/>
<protein>
    <submittedName>
        <fullName evidence="1">Uncharacterized protein</fullName>
    </submittedName>
</protein>
<evidence type="ECO:0000313" key="1">
    <source>
        <dbReference type="EMBL" id="VFJ57455.1"/>
    </source>
</evidence>
<reference evidence="1" key="1">
    <citation type="submission" date="2019-02" db="EMBL/GenBank/DDBJ databases">
        <authorList>
            <person name="Gruber-Vodicka R. H."/>
            <person name="Seah K. B. B."/>
        </authorList>
    </citation>
    <scope>NUCLEOTIDE SEQUENCE</scope>
    <source>
        <strain evidence="1">BECK_BZ163</strain>
    </source>
</reference>
<accession>A0A450SU28</accession>
<proteinExistence type="predicted"/>
<sequence length="117" mass="13074">MTDLYAWNTARAGSIAHPNVAGRAYSTLQGRADLLTCSTNLSPNKKMRPLLVFIVQLVRAVTWLMRLPRALNPNENPAQFGIFFSANRLSRITATSTDRMHRSAGAVRCARLCRCPW</sequence>
<organism evidence="1">
    <name type="scientific">Candidatus Kentrum sp. FM</name>
    <dbReference type="NCBI Taxonomy" id="2126340"/>
    <lineage>
        <taxon>Bacteria</taxon>
        <taxon>Pseudomonadati</taxon>
        <taxon>Pseudomonadota</taxon>
        <taxon>Gammaproteobacteria</taxon>
        <taxon>Candidatus Kentrum</taxon>
    </lineage>
</organism>
<gene>
    <name evidence="1" type="ORF">BECKFM1743A_GA0114220_101911</name>
</gene>
<dbReference type="EMBL" id="CAADEZ010000191">
    <property type="protein sequence ID" value="VFJ57455.1"/>
    <property type="molecule type" value="Genomic_DNA"/>
</dbReference>
<name>A0A450SU28_9GAMM</name>